<reference evidence="1" key="1">
    <citation type="submission" date="2020-10" db="EMBL/GenBank/DDBJ databases">
        <title>De novo genome project of the cellulose decomposer Thermobifida halotolerans type strain.</title>
        <authorList>
            <person name="Nagy I."/>
            <person name="Horvath B."/>
            <person name="Kukolya J."/>
            <person name="Nagy I."/>
            <person name="Orsini M."/>
        </authorList>
    </citation>
    <scope>NUCLEOTIDE SEQUENCE</scope>
    <source>
        <strain evidence="1">DSM 44931</strain>
    </source>
</reference>
<accession>A0A399G4Z7</accession>
<dbReference type="KEGG" id="thao:NI17_000640"/>
<dbReference type="RefSeq" id="WP_068687722.1">
    <property type="nucleotide sequence ID" value="NZ_CP063196.1"/>
</dbReference>
<sequence length="154" mass="16671">MGVVPPDLRRSIRSRRGRPDCILLNALAEVCENPEPDAATAIGELDSGGVRGGLSPSVKENRGLRALIRERLRRLDISHQLFPLNGEHALAARELRTVARGLRLLGIHACAVRGTLATCPCLTAFARESSLDDLVSSLVSAAREWRRSGSPQDC</sequence>
<dbReference type="EMBL" id="CP063196">
    <property type="protein sequence ID" value="UOE19810.1"/>
    <property type="molecule type" value="Genomic_DNA"/>
</dbReference>
<keyword evidence="2" id="KW-1185">Reference proteome</keyword>
<dbReference type="Proteomes" id="UP000265719">
    <property type="component" value="Chromosome"/>
</dbReference>
<protein>
    <submittedName>
        <fullName evidence="1">Uncharacterized protein</fullName>
    </submittedName>
</protein>
<dbReference type="AlphaFoldDB" id="A0A399G4Z7"/>
<gene>
    <name evidence="1" type="ORF">NI17_000640</name>
</gene>
<evidence type="ECO:0000313" key="1">
    <source>
        <dbReference type="EMBL" id="UOE19810.1"/>
    </source>
</evidence>
<evidence type="ECO:0000313" key="2">
    <source>
        <dbReference type="Proteomes" id="UP000265719"/>
    </source>
</evidence>
<name>A0A399G4Z7_9ACTN</name>
<proteinExistence type="predicted"/>
<organism evidence="1 2">
    <name type="scientific">Thermobifida halotolerans</name>
    <dbReference type="NCBI Taxonomy" id="483545"/>
    <lineage>
        <taxon>Bacteria</taxon>
        <taxon>Bacillati</taxon>
        <taxon>Actinomycetota</taxon>
        <taxon>Actinomycetes</taxon>
        <taxon>Streptosporangiales</taxon>
        <taxon>Nocardiopsidaceae</taxon>
        <taxon>Thermobifida</taxon>
    </lineage>
</organism>